<keyword evidence="2 10" id="KW-0808">Transferase</keyword>
<feature type="transmembrane region" description="Helical" evidence="10">
    <location>
        <begin position="101"/>
        <end position="120"/>
    </location>
</feature>
<feature type="domain" description="Palmitoyltransferase DHHC" evidence="12">
    <location>
        <begin position="187"/>
        <end position="323"/>
    </location>
</feature>
<proteinExistence type="inferred from homology"/>
<comment type="catalytic activity">
    <reaction evidence="9 10">
        <text>L-cysteinyl-[protein] + hexadecanoyl-CoA = S-hexadecanoyl-L-cysteinyl-[protein] + CoA</text>
        <dbReference type="Rhea" id="RHEA:36683"/>
        <dbReference type="Rhea" id="RHEA-COMP:10131"/>
        <dbReference type="Rhea" id="RHEA-COMP:11032"/>
        <dbReference type="ChEBI" id="CHEBI:29950"/>
        <dbReference type="ChEBI" id="CHEBI:57287"/>
        <dbReference type="ChEBI" id="CHEBI:57379"/>
        <dbReference type="ChEBI" id="CHEBI:74151"/>
        <dbReference type="EC" id="2.3.1.225"/>
    </reaction>
</comment>
<evidence type="ECO:0000256" key="5">
    <source>
        <dbReference type="ARBA" id="ARBA00023136"/>
    </source>
</evidence>
<keyword evidence="3 10" id="KW-0812">Transmembrane</keyword>
<gene>
    <name evidence="13" type="ORF">M0813_23049</name>
</gene>
<evidence type="ECO:0000259" key="12">
    <source>
        <dbReference type="Pfam" id="PF01529"/>
    </source>
</evidence>
<feature type="transmembrane region" description="Helical" evidence="10">
    <location>
        <begin position="235"/>
        <end position="259"/>
    </location>
</feature>
<evidence type="ECO:0000256" key="2">
    <source>
        <dbReference type="ARBA" id="ARBA00022679"/>
    </source>
</evidence>
<feature type="region of interest" description="Disordered" evidence="11">
    <location>
        <begin position="385"/>
        <end position="449"/>
    </location>
</feature>
<keyword evidence="14" id="KW-1185">Reference proteome</keyword>
<accession>A0ABQ8YBE4</accession>
<evidence type="ECO:0000313" key="14">
    <source>
        <dbReference type="Proteomes" id="UP001150062"/>
    </source>
</evidence>
<comment type="similarity">
    <text evidence="10">Belongs to the DHHC palmitoyltransferase family.</text>
</comment>
<feature type="transmembrane region" description="Helical" evidence="10">
    <location>
        <begin position="126"/>
        <end position="147"/>
    </location>
</feature>
<evidence type="ECO:0000256" key="4">
    <source>
        <dbReference type="ARBA" id="ARBA00022989"/>
    </source>
</evidence>
<keyword evidence="5 10" id="KW-0472">Membrane</keyword>
<keyword evidence="4 10" id="KW-1133">Transmembrane helix</keyword>
<evidence type="ECO:0000256" key="3">
    <source>
        <dbReference type="ARBA" id="ARBA00022692"/>
    </source>
</evidence>
<evidence type="ECO:0000256" key="9">
    <source>
        <dbReference type="ARBA" id="ARBA00048048"/>
    </source>
</evidence>
<evidence type="ECO:0000256" key="11">
    <source>
        <dbReference type="SAM" id="MobiDB-lite"/>
    </source>
</evidence>
<comment type="caution">
    <text evidence="13">The sequence shown here is derived from an EMBL/GenBank/DDBJ whole genome shotgun (WGS) entry which is preliminary data.</text>
</comment>
<feature type="transmembrane region" description="Helical" evidence="10">
    <location>
        <begin position="287"/>
        <end position="311"/>
    </location>
</feature>
<dbReference type="Proteomes" id="UP001150062">
    <property type="component" value="Unassembled WGS sequence"/>
</dbReference>
<evidence type="ECO:0000256" key="10">
    <source>
        <dbReference type="RuleBase" id="RU079119"/>
    </source>
</evidence>
<keyword evidence="8 10" id="KW-0012">Acyltransferase</keyword>
<dbReference type="PROSITE" id="PS50216">
    <property type="entry name" value="DHHC"/>
    <property type="match status" value="1"/>
</dbReference>
<dbReference type="Pfam" id="PF01529">
    <property type="entry name" value="DHHC"/>
    <property type="match status" value="1"/>
</dbReference>
<feature type="compositionally biased region" description="Low complexity" evidence="11">
    <location>
        <begin position="436"/>
        <end position="449"/>
    </location>
</feature>
<comment type="domain">
    <text evidence="10">The DHHC domain is required for palmitoyltransferase activity.</text>
</comment>
<evidence type="ECO:0000256" key="6">
    <source>
        <dbReference type="ARBA" id="ARBA00023139"/>
    </source>
</evidence>
<evidence type="ECO:0000256" key="8">
    <source>
        <dbReference type="ARBA" id="ARBA00023315"/>
    </source>
</evidence>
<sequence>MKQAHKKQVGLTTLISKQNRLISFFTLPKDLTFFLFFTKTMKNMVLHTNSEMVNLVYPLDLEDNSDLSNTYFYKYVPGNNFVCCRGKITTGPDLHIFTRSFIVYNFPLLYFFFTVGKNLLSVSKSILVLGIVIAISTNACFFLTAFVNPGIIRRFPKKVLLDQEGYPQANPKKKKTKKVEFRDYIFQLNYCKSCQIYRPPRASHCRKCNNCILKFDHHCKISFVGSDIGLRNYRFFALFLMFNMLTIIYLTIFCIWGIVVRFKKIYSENNNGDNPLSKSLGNSINEMILLIVAIIGFLFLRALFSFHIFLISKNLTTREYLKSILDDANPYDLGCLNNWKETFFSKIPKLPFKYSDHPTENELIQLKKCVKNKPREKQLYKKYLLEKKNKKNQNHHNSIQKEAAKNKQNQRLISNNNLEGMYTNDDNNLNEKHPPSENSTTSITTESKK</sequence>
<keyword evidence="6" id="KW-0564">Palmitate</keyword>
<dbReference type="EMBL" id="JAOAOG010000185">
    <property type="protein sequence ID" value="KAJ6241907.1"/>
    <property type="molecule type" value="Genomic_DNA"/>
</dbReference>
<comment type="subcellular location">
    <subcellularLocation>
        <location evidence="1">Endomembrane system</location>
        <topology evidence="1">Multi-pass membrane protein</topology>
    </subcellularLocation>
</comment>
<name>A0ABQ8YBE4_9EUKA</name>
<keyword evidence="7" id="KW-0449">Lipoprotein</keyword>
<dbReference type="InterPro" id="IPR039859">
    <property type="entry name" value="PFA4/ZDH16/20/ERF2-like"/>
</dbReference>
<organism evidence="13 14">
    <name type="scientific">Anaeramoeba flamelloides</name>
    <dbReference type="NCBI Taxonomy" id="1746091"/>
    <lineage>
        <taxon>Eukaryota</taxon>
        <taxon>Metamonada</taxon>
        <taxon>Anaeramoebidae</taxon>
        <taxon>Anaeramoeba</taxon>
    </lineage>
</organism>
<evidence type="ECO:0000313" key="13">
    <source>
        <dbReference type="EMBL" id="KAJ6241907.1"/>
    </source>
</evidence>
<reference evidence="13" key="1">
    <citation type="submission" date="2022-08" db="EMBL/GenBank/DDBJ databases">
        <title>Novel sulfate-reducing endosymbionts in the free-living metamonad Anaeramoeba.</title>
        <authorList>
            <person name="Jerlstrom-Hultqvist J."/>
            <person name="Cepicka I."/>
            <person name="Gallot-Lavallee L."/>
            <person name="Salas-Leiva D."/>
            <person name="Curtis B.A."/>
            <person name="Zahonova K."/>
            <person name="Pipaliya S."/>
            <person name="Dacks J."/>
            <person name="Roger A.J."/>
        </authorList>
    </citation>
    <scope>NUCLEOTIDE SEQUENCE</scope>
    <source>
        <strain evidence="13">Schooner1</strain>
    </source>
</reference>
<evidence type="ECO:0000256" key="1">
    <source>
        <dbReference type="ARBA" id="ARBA00004127"/>
    </source>
</evidence>
<dbReference type="InterPro" id="IPR001594">
    <property type="entry name" value="Palmitoyltrfase_DHHC"/>
</dbReference>
<dbReference type="PANTHER" id="PTHR22883">
    <property type="entry name" value="ZINC FINGER DHHC DOMAIN CONTAINING PROTEIN"/>
    <property type="match status" value="1"/>
</dbReference>
<protein>
    <recommendedName>
        <fullName evidence="10">Palmitoyltransferase</fullName>
        <ecNumber evidence="10">2.3.1.225</ecNumber>
    </recommendedName>
</protein>
<evidence type="ECO:0000256" key="7">
    <source>
        <dbReference type="ARBA" id="ARBA00023288"/>
    </source>
</evidence>
<dbReference type="PANTHER" id="PTHR22883:SF43">
    <property type="entry name" value="PALMITOYLTRANSFERASE APP"/>
    <property type="match status" value="1"/>
</dbReference>
<dbReference type="EC" id="2.3.1.225" evidence="10"/>
<feature type="compositionally biased region" description="Polar residues" evidence="11">
    <location>
        <begin position="406"/>
        <end position="418"/>
    </location>
</feature>